<evidence type="ECO:0000313" key="7">
    <source>
        <dbReference type="EMBL" id="RKR90297.1"/>
    </source>
</evidence>
<evidence type="ECO:0000256" key="4">
    <source>
        <dbReference type="ARBA" id="ARBA00022777"/>
    </source>
</evidence>
<name>A0A495JMV5_9ACTN</name>
<accession>A0A495JMV5</accession>
<dbReference type="GO" id="GO:0000155">
    <property type="term" value="F:phosphorelay sensor kinase activity"/>
    <property type="evidence" value="ECO:0007669"/>
    <property type="project" value="InterPro"/>
</dbReference>
<dbReference type="InterPro" id="IPR036097">
    <property type="entry name" value="HisK_dim/P_sf"/>
</dbReference>
<dbReference type="EMBL" id="RBKT01000001">
    <property type="protein sequence ID" value="RKR90297.1"/>
    <property type="molecule type" value="Genomic_DNA"/>
</dbReference>
<dbReference type="Pfam" id="PF02518">
    <property type="entry name" value="HATPase_c"/>
    <property type="match status" value="1"/>
</dbReference>
<sequence length="278" mass="29862">MNGGLNGLVGLLAVAAPWGWRRNRPDVASMRVGTAGAPAGAQDGVDPVLLRVLCHELRSPITALMSLTRALAEQPERLGEPDRQAMLLLARDQASHLDGVWRQAARLVQDLTTTPADVRVRLRRILPAVLATAPPERVWVRVSPAAGDRLVAGQRVRQILINLVDNALRHGPPDGRVWISASLRSNDLVLVVADQGRSCTALRAALRRSTAPPGMSGLGLWIVRQFVAVEGGTVVAYRLRSRGVAVEVRLPGRPVVGRRTGVGPGGPRDGTDRPAEWE</sequence>
<comment type="caution">
    <text evidence="7">The sequence shown here is derived from an EMBL/GenBank/DDBJ whole genome shotgun (WGS) entry which is preliminary data.</text>
</comment>
<keyword evidence="4 7" id="KW-0418">Kinase</keyword>
<dbReference type="Gene3D" id="1.10.287.130">
    <property type="match status" value="1"/>
</dbReference>
<dbReference type="InterPro" id="IPR003594">
    <property type="entry name" value="HATPase_dom"/>
</dbReference>
<dbReference type="PROSITE" id="PS50109">
    <property type="entry name" value="HIS_KIN"/>
    <property type="match status" value="1"/>
</dbReference>
<protein>
    <recommendedName>
        <fullName evidence="3">histidine kinase</fullName>
        <ecNumber evidence="3">2.7.13.3</ecNumber>
    </recommendedName>
</protein>
<dbReference type="InterPro" id="IPR036890">
    <property type="entry name" value="HATPase_C_sf"/>
</dbReference>
<keyword evidence="8" id="KW-1185">Reference proteome</keyword>
<evidence type="ECO:0000256" key="3">
    <source>
        <dbReference type="ARBA" id="ARBA00012438"/>
    </source>
</evidence>
<keyword evidence="4 7" id="KW-0808">Transferase</keyword>
<evidence type="ECO:0000256" key="5">
    <source>
        <dbReference type="SAM" id="MobiDB-lite"/>
    </source>
</evidence>
<dbReference type="InterPro" id="IPR005467">
    <property type="entry name" value="His_kinase_dom"/>
</dbReference>
<dbReference type="SUPFAM" id="SSF47384">
    <property type="entry name" value="Homodimeric domain of signal transducing histidine kinase"/>
    <property type="match status" value="1"/>
</dbReference>
<dbReference type="AlphaFoldDB" id="A0A495JMV5"/>
<feature type="compositionally biased region" description="Basic and acidic residues" evidence="5">
    <location>
        <begin position="269"/>
        <end position="278"/>
    </location>
</feature>
<gene>
    <name evidence="7" type="ORF">BDK92_4667</name>
</gene>
<dbReference type="SMART" id="SM00387">
    <property type="entry name" value="HATPase_c"/>
    <property type="match status" value="1"/>
</dbReference>
<dbReference type="InterPro" id="IPR052023">
    <property type="entry name" value="Histidine_kinase_KdpD"/>
</dbReference>
<reference evidence="7 8" key="1">
    <citation type="submission" date="2018-10" db="EMBL/GenBank/DDBJ databases">
        <title>Sequencing the genomes of 1000 actinobacteria strains.</title>
        <authorList>
            <person name="Klenk H.-P."/>
        </authorList>
    </citation>
    <scope>NUCLEOTIDE SEQUENCE [LARGE SCALE GENOMIC DNA]</scope>
    <source>
        <strain evidence="7 8">DSM 45175</strain>
    </source>
</reference>
<feature type="domain" description="Histidine kinase" evidence="6">
    <location>
        <begin position="52"/>
        <end position="254"/>
    </location>
</feature>
<evidence type="ECO:0000259" key="6">
    <source>
        <dbReference type="PROSITE" id="PS50109"/>
    </source>
</evidence>
<dbReference type="PANTHER" id="PTHR45569:SF1">
    <property type="entry name" value="SENSOR PROTEIN KDPD"/>
    <property type="match status" value="1"/>
</dbReference>
<evidence type="ECO:0000256" key="1">
    <source>
        <dbReference type="ARBA" id="ARBA00000085"/>
    </source>
</evidence>
<proteinExistence type="predicted"/>
<dbReference type="GO" id="GO:0005886">
    <property type="term" value="C:plasma membrane"/>
    <property type="evidence" value="ECO:0007669"/>
    <property type="project" value="UniProtKB-SubCell"/>
</dbReference>
<comment type="subcellular location">
    <subcellularLocation>
        <location evidence="2">Cell membrane</location>
    </subcellularLocation>
</comment>
<dbReference type="Proteomes" id="UP000277671">
    <property type="component" value="Unassembled WGS sequence"/>
</dbReference>
<dbReference type="Gene3D" id="3.30.565.10">
    <property type="entry name" value="Histidine kinase-like ATPase, C-terminal domain"/>
    <property type="match status" value="1"/>
</dbReference>
<evidence type="ECO:0000313" key="8">
    <source>
        <dbReference type="Proteomes" id="UP000277671"/>
    </source>
</evidence>
<feature type="region of interest" description="Disordered" evidence="5">
    <location>
        <begin position="256"/>
        <end position="278"/>
    </location>
</feature>
<dbReference type="InterPro" id="IPR003661">
    <property type="entry name" value="HisK_dim/P_dom"/>
</dbReference>
<dbReference type="EC" id="2.7.13.3" evidence="3"/>
<dbReference type="PANTHER" id="PTHR45569">
    <property type="entry name" value="SENSOR PROTEIN KDPD"/>
    <property type="match status" value="1"/>
</dbReference>
<dbReference type="CDD" id="cd00082">
    <property type="entry name" value="HisKA"/>
    <property type="match status" value="1"/>
</dbReference>
<evidence type="ECO:0000256" key="2">
    <source>
        <dbReference type="ARBA" id="ARBA00004236"/>
    </source>
</evidence>
<organism evidence="7 8">
    <name type="scientific">Micromonospora pisi</name>
    <dbReference type="NCBI Taxonomy" id="589240"/>
    <lineage>
        <taxon>Bacteria</taxon>
        <taxon>Bacillati</taxon>
        <taxon>Actinomycetota</taxon>
        <taxon>Actinomycetes</taxon>
        <taxon>Micromonosporales</taxon>
        <taxon>Micromonosporaceae</taxon>
        <taxon>Micromonospora</taxon>
    </lineage>
</organism>
<comment type="catalytic activity">
    <reaction evidence="1">
        <text>ATP + protein L-histidine = ADP + protein N-phospho-L-histidine.</text>
        <dbReference type="EC" id="2.7.13.3"/>
    </reaction>
</comment>
<dbReference type="SUPFAM" id="SSF55874">
    <property type="entry name" value="ATPase domain of HSP90 chaperone/DNA topoisomerase II/histidine kinase"/>
    <property type="match status" value="1"/>
</dbReference>